<protein>
    <submittedName>
        <fullName evidence="1">Uncharacterized protein</fullName>
    </submittedName>
</protein>
<sequence>MCWWGRCWRRQDTRECGLFAGWRLRLIRPTQNQVVTFVGRISASAIRHMQNQAVIFVGRISVSAIRQYGISGR</sequence>
<comment type="caution">
    <text evidence="1">The sequence shown here is derived from an EMBL/GenBank/DDBJ whole genome shotgun (WGS) entry which is preliminary data.</text>
</comment>
<name>A0ABP2ZQ38_ENTCL</name>
<dbReference type="Proteomes" id="UP000017834">
    <property type="component" value="Unassembled WGS sequence"/>
</dbReference>
<accession>A0ABP2ZQ38</accession>
<dbReference type="EMBL" id="AXOM01000042">
    <property type="protein sequence ID" value="ESS58705.1"/>
    <property type="molecule type" value="Genomic_DNA"/>
</dbReference>
<evidence type="ECO:0000313" key="2">
    <source>
        <dbReference type="Proteomes" id="UP000017834"/>
    </source>
</evidence>
<organism evidence="1 2">
    <name type="scientific">Enterobacter cloacae S611</name>
    <dbReference type="NCBI Taxonomy" id="1399146"/>
    <lineage>
        <taxon>Bacteria</taxon>
        <taxon>Pseudomonadati</taxon>
        <taxon>Pseudomonadota</taxon>
        <taxon>Gammaproteobacteria</taxon>
        <taxon>Enterobacterales</taxon>
        <taxon>Enterobacteriaceae</taxon>
        <taxon>Enterobacter</taxon>
        <taxon>Enterobacter cloacae complex</taxon>
    </lineage>
</organism>
<proteinExistence type="predicted"/>
<keyword evidence="2" id="KW-1185">Reference proteome</keyword>
<evidence type="ECO:0000313" key="1">
    <source>
        <dbReference type="EMBL" id="ESS58705.1"/>
    </source>
</evidence>
<reference evidence="1 2" key="1">
    <citation type="journal article" date="2014" name="Genome Announc.">
        <title>Draft Genome Sequence of Enterobacter cloacae Strain S611.</title>
        <authorList>
            <person name="Wang D."/>
            <person name="Han C.S."/>
            <person name="Dichosa A.E."/>
            <person name="Gleasner C.D."/>
            <person name="Johnson S.L."/>
            <person name="Daligault H.E."/>
            <person name="Davenport K.W."/>
            <person name="Li P.E."/>
            <person name="Pierson E.A."/>
            <person name="Pierson L.S.III."/>
        </authorList>
    </citation>
    <scope>NUCLEOTIDE SEQUENCE [LARGE SCALE GENOMIC DNA]</scope>
    <source>
        <strain evidence="1 2">S611</strain>
    </source>
</reference>
<gene>
    <name evidence="1" type="ORF">EDP2_3289</name>
</gene>